<dbReference type="AlphaFoldDB" id="A0A0E0PJ27"/>
<proteinExistence type="predicted"/>
<evidence type="ECO:0000313" key="2">
    <source>
        <dbReference type="Proteomes" id="UP000008022"/>
    </source>
</evidence>
<name>A0A0E0PJ27_ORYRU</name>
<dbReference type="Gramene" id="ORUFI05G08050.1">
    <property type="protein sequence ID" value="ORUFI05G08050.1"/>
    <property type="gene ID" value="ORUFI05G08050"/>
</dbReference>
<protein>
    <submittedName>
        <fullName evidence="1">Uncharacterized protein</fullName>
    </submittedName>
</protein>
<dbReference type="HOGENOM" id="CLU_2430893_0_0_1"/>
<sequence length="91" mass="10412">MDASKVNTVLNLLPKCSVWDQQATVQKGSLPLFQYNSCRRSAQRSVACFLRKLQWTSYSSPRNDPHEPLLLFHPKNLKVPSPNLLFQVPCK</sequence>
<organism evidence="1 2">
    <name type="scientific">Oryza rufipogon</name>
    <name type="common">Brownbeard rice</name>
    <name type="synonym">Asian wild rice</name>
    <dbReference type="NCBI Taxonomy" id="4529"/>
    <lineage>
        <taxon>Eukaryota</taxon>
        <taxon>Viridiplantae</taxon>
        <taxon>Streptophyta</taxon>
        <taxon>Embryophyta</taxon>
        <taxon>Tracheophyta</taxon>
        <taxon>Spermatophyta</taxon>
        <taxon>Magnoliopsida</taxon>
        <taxon>Liliopsida</taxon>
        <taxon>Poales</taxon>
        <taxon>Poaceae</taxon>
        <taxon>BOP clade</taxon>
        <taxon>Oryzoideae</taxon>
        <taxon>Oryzeae</taxon>
        <taxon>Oryzinae</taxon>
        <taxon>Oryza</taxon>
    </lineage>
</organism>
<reference evidence="2" key="1">
    <citation type="submission" date="2013-06" db="EMBL/GenBank/DDBJ databases">
        <authorList>
            <person name="Zhao Q."/>
        </authorList>
    </citation>
    <scope>NUCLEOTIDE SEQUENCE</scope>
    <source>
        <strain evidence="2">cv. W1943</strain>
    </source>
</reference>
<keyword evidence="2" id="KW-1185">Reference proteome</keyword>
<dbReference type="EnsemblPlants" id="ORUFI05G08050.1">
    <property type="protein sequence ID" value="ORUFI05G08050.1"/>
    <property type="gene ID" value="ORUFI05G08050"/>
</dbReference>
<dbReference type="Proteomes" id="UP000008022">
    <property type="component" value="Unassembled WGS sequence"/>
</dbReference>
<reference evidence="1" key="2">
    <citation type="submission" date="2015-06" db="UniProtKB">
        <authorList>
            <consortium name="EnsemblPlants"/>
        </authorList>
    </citation>
    <scope>IDENTIFICATION</scope>
</reference>
<accession>A0A0E0PJ27</accession>
<evidence type="ECO:0000313" key="1">
    <source>
        <dbReference type="EnsemblPlants" id="ORUFI05G08050.1"/>
    </source>
</evidence>